<dbReference type="InterPro" id="IPR000587">
    <property type="entry name" value="Creatinase_N"/>
</dbReference>
<dbReference type="Pfam" id="PF01321">
    <property type="entry name" value="Creatinase_N"/>
    <property type="match status" value="1"/>
</dbReference>
<proteinExistence type="predicted"/>
<feature type="domain" description="Creatinase N-terminal" evidence="2">
    <location>
        <begin position="8"/>
        <end position="100"/>
    </location>
</feature>
<dbReference type="InterPro" id="IPR036005">
    <property type="entry name" value="Creatinase/aminopeptidase-like"/>
</dbReference>
<keyword evidence="3" id="KW-0645">Protease</keyword>
<keyword evidence="3" id="KW-0378">Hydrolase</keyword>
<evidence type="ECO:0000313" key="4">
    <source>
        <dbReference type="Proteomes" id="UP000717624"/>
    </source>
</evidence>
<dbReference type="PANTHER" id="PTHR46112:SF2">
    <property type="entry name" value="XAA-PRO AMINOPEPTIDASE P-RELATED"/>
    <property type="match status" value="1"/>
</dbReference>
<dbReference type="PANTHER" id="PTHR46112">
    <property type="entry name" value="AMINOPEPTIDASE"/>
    <property type="match status" value="1"/>
</dbReference>
<dbReference type="InterPro" id="IPR050659">
    <property type="entry name" value="Peptidase_M24B"/>
</dbReference>
<organism evidence="3 4">
    <name type="scientific">Brevibacillus fulvus</name>
    <dbReference type="NCBI Taxonomy" id="1125967"/>
    <lineage>
        <taxon>Bacteria</taxon>
        <taxon>Bacillati</taxon>
        <taxon>Bacillota</taxon>
        <taxon>Bacilli</taxon>
        <taxon>Bacillales</taxon>
        <taxon>Paenibacillaceae</taxon>
        <taxon>Brevibacillus</taxon>
    </lineage>
</organism>
<dbReference type="Proteomes" id="UP000717624">
    <property type="component" value="Unassembled WGS sequence"/>
</dbReference>
<name>A0A939BR91_9BACL</name>
<dbReference type="InterPro" id="IPR000994">
    <property type="entry name" value="Pept_M24"/>
</dbReference>
<protein>
    <submittedName>
        <fullName evidence="3">Xaa-Pro aminopeptidase</fullName>
    </submittedName>
</protein>
<accession>A0A939BR91</accession>
<sequence>MKDFQQKVEQLRKLLRAKQLDGLLIGQQKNFSWLTGGRSFVNLGTERAVGTIFVSLDTAVLFASNIEAQRLIDEEVQAEFAEVKVFPWHLPGRLEQLLADWTEGKQVLWDSELEAELSVMRSILSDDEQVRIRSLARETAEALEQTARQISIGETEYEIAARLAANCIARGIEPIVNLVGTDQRIFQRRHPLPTTKRLERYAMLVVGGRRQGQIVSCTRLVHFGQPPAELERRLQAVATVDAALILSTVPGKQFEQLFATLQEVYQTVGFANEWQHHHQGGLSGYLSREQLLLPGLVREVQANQAFAWNPSISGVKSEDTILVTANGPEILTFTGQYPTVEAVWNGSKLARPGILVR</sequence>
<evidence type="ECO:0000259" key="2">
    <source>
        <dbReference type="Pfam" id="PF01321"/>
    </source>
</evidence>
<dbReference type="InterPro" id="IPR029149">
    <property type="entry name" value="Creatin/AminoP/Spt16_N"/>
</dbReference>
<feature type="domain" description="Peptidase M24" evidence="1">
    <location>
        <begin position="132"/>
        <end position="325"/>
    </location>
</feature>
<dbReference type="RefSeq" id="WP_204516964.1">
    <property type="nucleotide sequence ID" value="NZ_BAABIN010000015.1"/>
</dbReference>
<dbReference type="GO" id="GO:0004177">
    <property type="term" value="F:aminopeptidase activity"/>
    <property type="evidence" value="ECO:0007669"/>
    <property type="project" value="UniProtKB-KW"/>
</dbReference>
<dbReference type="Gene3D" id="3.40.350.10">
    <property type="entry name" value="Creatinase/prolidase N-terminal domain"/>
    <property type="match status" value="1"/>
</dbReference>
<dbReference type="SUPFAM" id="SSF55920">
    <property type="entry name" value="Creatinase/aminopeptidase"/>
    <property type="match status" value="1"/>
</dbReference>
<dbReference type="Pfam" id="PF00557">
    <property type="entry name" value="Peptidase_M24"/>
    <property type="match status" value="1"/>
</dbReference>
<dbReference type="AlphaFoldDB" id="A0A939BR91"/>
<dbReference type="EMBL" id="JAFBEB010000002">
    <property type="protein sequence ID" value="MBM7589233.1"/>
    <property type="molecule type" value="Genomic_DNA"/>
</dbReference>
<evidence type="ECO:0000313" key="3">
    <source>
        <dbReference type="EMBL" id="MBM7589233.1"/>
    </source>
</evidence>
<dbReference type="SUPFAM" id="SSF53092">
    <property type="entry name" value="Creatinase/prolidase N-terminal domain"/>
    <property type="match status" value="1"/>
</dbReference>
<keyword evidence="4" id="KW-1185">Reference proteome</keyword>
<comment type="caution">
    <text evidence="3">The sequence shown here is derived from an EMBL/GenBank/DDBJ whole genome shotgun (WGS) entry which is preliminary data.</text>
</comment>
<keyword evidence="3" id="KW-0031">Aminopeptidase</keyword>
<evidence type="ECO:0000259" key="1">
    <source>
        <dbReference type="Pfam" id="PF00557"/>
    </source>
</evidence>
<dbReference type="Gene3D" id="3.90.230.10">
    <property type="entry name" value="Creatinase/methionine aminopeptidase superfamily"/>
    <property type="match status" value="1"/>
</dbReference>
<dbReference type="CDD" id="cd01066">
    <property type="entry name" value="APP_MetAP"/>
    <property type="match status" value="1"/>
</dbReference>
<reference evidence="3" key="1">
    <citation type="submission" date="2021-01" db="EMBL/GenBank/DDBJ databases">
        <title>Genomic Encyclopedia of Type Strains, Phase IV (KMG-IV): sequencing the most valuable type-strain genomes for metagenomic binning, comparative biology and taxonomic classification.</title>
        <authorList>
            <person name="Goeker M."/>
        </authorList>
    </citation>
    <scope>NUCLEOTIDE SEQUENCE</scope>
    <source>
        <strain evidence="3">DSM 25523</strain>
    </source>
</reference>
<gene>
    <name evidence="3" type="ORF">JOD01_000831</name>
</gene>